<protein>
    <submittedName>
        <fullName evidence="3">Type II toxin-antitoxin system PemK/MazF family toxin</fullName>
    </submittedName>
</protein>
<proteinExistence type="inferred from homology"/>
<keyword evidence="2" id="KW-1277">Toxin-antitoxin system</keyword>
<dbReference type="KEGG" id="wna:KA717_30275"/>
<dbReference type="GO" id="GO:0003677">
    <property type="term" value="F:DNA binding"/>
    <property type="evidence" value="ECO:0007669"/>
    <property type="project" value="InterPro"/>
</dbReference>
<accession>A0A977KU32</accession>
<dbReference type="SUPFAM" id="SSF50118">
    <property type="entry name" value="Cell growth inhibitor/plasmid maintenance toxic component"/>
    <property type="match status" value="1"/>
</dbReference>
<name>A0A977KU32_9CYAN</name>
<evidence type="ECO:0000313" key="3">
    <source>
        <dbReference type="EMBL" id="UXE59939.1"/>
    </source>
</evidence>
<comment type="similarity">
    <text evidence="1">Belongs to the PemK/MazF family.</text>
</comment>
<dbReference type="AlphaFoldDB" id="A0A977KU32"/>
<gene>
    <name evidence="3" type="ORF">KA717_30275</name>
</gene>
<dbReference type="EMBL" id="CP073041">
    <property type="protein sequence ID" value="UXE59939.1"/>
    <property type="molecule type" value="Genomic_DNA"/>
</dbReference>
<dbReference type="Gene3D" id="2.30.30.110">
    <property type="match status" value="1"/>
</dbReference>
<dbReference type="InterPro" id="IPR011067">
    <property type="entry name" value="Plasmid_toxin/cell-grow_inhib"/>
</dbReference>
<dbReference type="InterPro" id="IPR003477">
    <property type="entry name" value="PemK-like"/>
</dbReference>
<sequence>MPSYSKNDVILVRYPFSDLSNAKIRPAIIISIPHPSQDIFITPLTSRTQNLLPGEFILQEWQQAKLNVLTAVKRGIYTLEKSLIIKKIGILAPVDIENLDVSLHYWLGFSSID</sequence>
<dbReference type="Pfam" id="PF02452">
    <property type="entry name" value="PemK_toxin"/>
    <property type="match status" value="1"/>
</dbReference>
<organism evidence="3">
    <name type="scientific">Woronichinia naegeliana WA131</name>
    <dbReference type="NCBI Taxonomy" id="2824559"/>
    <lineage>
        <taxon>Bacteria</taxon>
        <taxon>Bacillati</taxon>
        <taxon>Cyanobacteriota</taxon>
        <taxon>Cyanophyceae</taxon>
        <taxon>Synechococcales</taxon>
        <taxon>Coelosphaeriaceae</taxon>
        <taxon>Woronichinia</taxon>
    </lineage>
</organism>
<dbReference type="Proteomes" id="UP001065613">
    <property type="component" value="Chromosome"/>
</dbReference>
<evidence type="ECO:0000256" key="1">
    <source>
        <dbReference type="ARBA" id="ARBA00007521"/>
    </source>
</evidence>
<evidence type="ECO:0000256" key="2">
    <source>
        <dbReference type="ARBA" id="ARBA00022649"/>
    </source>
</evidence>
<reference evidence="3" key="1">
    <citation type="submission" date="2021-04" db="EMBL/GenBank/DDBJ databases">
        <title>Genome sequence of Woronichinia naegeliana from Washington state freshwater lake bloom.</title>
        <authorList>
            <person name="Dreher T.W."/>
        </authorList>
    </citation>
    <scope>NUCLEOTIDE SEQUENCE</scope>
    <source>
        <strain evidence="3">WA131</strain>
    </source>
</reference>